<evidence type="ECO:0000313" key="3">
    <source>
        <dbReference type="Proteomes" id="UP000007879"/>
    </source>
</evidence>
<dbReference type="OrthoDB" id="413572at2759"/>
<dbReference type="InterPro" id="IPR011989">
    <property type="entry name" value="ARM-like"/>
</dbReference>
<dbReference type="STRING" id="400682.A0A1X7VBX9"/>
<dbReference type="Proteomes" id="UP000007879">
    <property type="component" value="Unassembled WGS sequence"/>
</dbReference>
<dbReference type="InterPro" id="IPR057978">
    <property type="entry name" value="TPR_DAAF5"/>
</dbReference>
<dbReference type="KEGG" id="aqu:100639900"/>
<dbReference type="SMART" id="SM01349">
    <property type="entry name" value="TOG"/>
    <property type="match status" value="1"/>
</dbReference>
<dbReference type="Gene3D" id="1.25.10.10">
    <property type="entry name" value="Leucine-rich Repeat Variant"/>
    <property type="match status" value="2"/>
</dbReference>
<dbReference type="InParanoid" id="A0A1X7VBX9"/>
<dbReference type="EnsemblMetazoa" id="XM_019994243.1">
    <property type="protein sequence ID" value="XP_019849802.1"/>
    <property type="gene ID" value="LOC100639900"/>
</dbReference>
<dbReference type="EnsemblMetazoa" id="Aqu2.1.37249_001">
    <property type="protein sequence ID" value="Aqu2.1.37249_001"/>
    <property type="gene ID" value="Aqu2.1.37249"/>
</dbReference>
<gene>
    <name evidence="2" type="primary">100639900</name>
</gene>
<dbReference type="GO" id="GO:0045505">
    <property type="term" value="F:dynein intermediate chain binding"/>
    <property type="evidence" value="ECO:0007669"/>
    <property type="project" value="TreeGrafter"/>
</dbReference>
<dbReference type="PANTHER" id="PTHR16216:SF2">
    <property type="entry name" value="DYNEIN AXONEMAL ASSEMBLY FACTOR 5"/>
    <property type="match status" value="1"/>
</dbReference>
<dbReference type="GO" id="GO:0005737">
    <property type="term" value="C:cytoplasm"/>
    <property type="evidence" value="ECO:0007669"/>
    <property type="project" value="TreeGrafter"/>
</dbReference>
<name>A0A1X7VBX9_AMPQE</name>
<dbReference type="InterPro" id="IPR052623">
    <property type="entry name" value="DAAF5"/>
</dbReference>
<evidence type="ECO:0000313" key="2">
    <source>
        <dbReference type="EnsemblMetazoa" id="Aqu2.1.37249_001"/>
    </source>
</evidence>
<dbReference type="SUPFAM" id="SSF48371">
    <property type="entry name" value="ARM repeat"/>
    <property type="match status" value="1"/>
</dbReference>
<dbReference type="Pfam" id="PF24573">
    <property type="entry name" value="HEAT_DAAF5"/>
    <property type="match status" value="1"/>
</dbReference>
<accession>A0A1X7VBX9</accession>
<protein>
    <recommendedName>
        <fullName evidence="1">TOG domain-containing protein</fullName>
    </recommendedName>
</protein>
<dbReference type="GO" id="GO:0036158">
    <property type="term" value="P:outer dynein arm assembly"/>
    <property type="evidence" value="ECO:0007669"/>
    <property type="project" value="TreeGrafter"/>
</dbReference>
<dbReference type="Pfam" id="PF25757">
    <property type="entry name" value="TPR_DNAAF5"/>
    <property type="match status" value="1"/>
</dbReference>
<dbReference type="eggNOG" id="ENOG502QRXT">
    <property type="taxonomic scope" value="Eukaryota"/>
</dbReference>
<keyword evidence="3" id="KW-1185">Reference proteome</keyword>
<reference evidence="2" key="2">
    <citation type="submission" date="2017-05" db="UniProtKB">
        <authorList>
            <consortium name="EnsemblMetazoa"/>
        </authorList>
    </citation>
    <scope>IDENTIFICATION</scope>
</reference>
<evidence type="ECO:0000259" key="1">
    <source>
        <dbReference type="SMART" id="SM01349"/>
    </source>
</evidence>
<dbReference type="GO" id="GO:0003341">
    <property type="term" value="P:cilium movement"/>
    <property type="evidence" value="ECO:0007669"/>
    <property type="project" value="TreeGrafter"/>
</dbReference>
<dbReference type="InterPro" id="IPR056497">
    <property type="entry name" value="HEAT_DAAF5"/>
</dbReference>
<dbReference type="InterPro" id="IPR016024">
    <property type="entry name" value="ARM-type_fold"/>
</dbReference>
<proteinExistence type="predicted"/>
<dbReference type="GO" id="GO:0036159">
    <property type="term" value="P:inner dynein arm assembly"/>
    <property type="evidence" value="ECO:0007669"/>
    <property type="project" value="TreeGrafter"/>
</dbReference>
<dbReference type="AlphaFoldDB" id="A0A1X7VBX9"/>
<reference evidence="3" key="1">
    <citation type="journal article" date="2010" name="Nature">
        <title>The Amphimedon queenslandica genome and the evolution of animal complexity.</title>
        <authorList>
            <person name="Srivastava M."/>
            <person name="Simakov O."/>
            <person name="Chapman J."/>
            <person name="Fahey B."/>
            <person name="Gauthier M.E."/>
            <person name="Mitros T."/>
            <person name="Richards G.S."/>
            <person name="Conaco C."/>
            <person name="Dacre M."/>
            <person name="Hellsten U."/>
            <person name="Larroux C."/>
            <person name="Putnam N.H."/>
            <person name="Stanke M."/>
            <person name="Adamska M."/>
            <person name="Darling A."/>
            <person name="Degnan S.M."/>
            <person name="Oakley T.H."/>
            <person name="Plachetzki D.C."/>
            <person name="Zhai Y."/>
            <person name="Adamski M."/>
            <person name="Calcino A."/>
            <person name="Cummins S.F."/>
            <person name="Goodstein D.M."/>
            <person name="Harris C."/>
            <person name="Jackson D.J."/>
            <person name="Leys S.P."/>
            <person name="Shu S."/>
            <person name="Woodcroft B.J."/>
            <person name="Vervoort M."/>
            <person name="Kosik K.S."/>
            <person name="Manning G."/>
            <person name="Degnan B.M."/>
            <person name="Rokhsar D.S."/>
        </authorList>
    </citation>
    <scope>NUCLEOTIDE SEQUENCE [LARGE SCALE GENOMIC DNA]</scope>
</reference>
<dbReference type="PANTHER" id="PTHR16216">
    <property type="entry name" value="DYNEIN ASSEMBLY FACTOR 5, AXONEMAL"/>
    <property type="match status" value="1"/>
</dbReference>
<feature type="domain" description="TOG" evidence="1">
    <location>
        <begin position="108"/>
        <end position="321"/>
    </location>
</feature>
<dbReference type="InterPro" id="IPR034085">
    <property type="entry name" value="TOG"/>
</dbReference>
<organism evidence="2">
    <name type="scientific">Amphimedon queenslandica</name>
    <name type="common">Sponge</name>
    <dbReference type="NCBI Taxonomy" id="400682"/>
    <lineage>
        <taxon>Eukaryota</taxon>
        <taxon>Metazoa</taxon>
        <taxon>Porifera</taxon>
        <taxon>Demospongiae</taxon>
        <taxon>Heteroscleromorpha</taxon>
        <taxon>Haplosclerida</taxon>
        <taxon>Niphatidae</taxon>
        <taxon>Amphimedon</taxon>
    </lineage>
</organism>
<sequence>METNGEEILQRLQRDLNCLSDQNKTTRRRSIEKIRKEIGSHVSAPPLLHWLLDNGLLKPLLKLFTDPAEKCRELAINSVQEAMVGVSDHAHFLPLIIPIIVARLGIPDITEPSEEIRLLLVSFLVKLLELCGKDFTPYLHDMVTILRYTLIDPYPEVKKESCTCTIKLAKSVPAVFNQESEIIVKSLLQSIGHQHSKVRIAIIKALGSAIQYGSATPINDCLPGLAQRLCDSNPSVRLCCIRIIGDWLVELPDRYSYHHKLIPLLLTGLTDELDEIKETAHKLWTQVGASYERENEDDLKDKMDFAQLKDPFPSLEFKRPPLGCRILVYRNFSKIFPAILRDLKDWTVNSRIKASQLLQSLLYHMEDSITHHIQLVLDGLYKSSQDEEKSVIEWTCKSAQIIGYYVSPEIWCHLVLPAVRTSGGCPTNGEGSAVPVGPVQCTGCLMVLCHLLKGSINELVEPYLKDISLCLAEPDLTQSCHTPLLDQLLACISQVIHISSPLLSSLSIHLFIVLLRLSSTSSLDPVKAVMIGLADKMSLDNVGCLYSRHMTEIVAILKVDYKVWSLNSPNCKLCLSFLSCDNILSTLDNEAMEELILILSHCTDPEQEPELRLKFITVLIKCLVDVSTSQHNQLLQSHSTSIIKNIIVPSCIWKAGRTAAAIRTAALSGAQALLHSSLLSPDQIQSLLPHFLPQVLSCLDDDNSSTRLVSCKVLGLLLQSAPKAQSIDELHQLYSHLLKRLDDSSDTIRNECSSCLISYFNCFPMPYDSDLYKAHTEAIYAALLIHLDDPSDMIQSSILGVLESASRLNPSLLMEMTEKVKSKHRTTKYCDKLLAHLSQKSK</sequence>